<sequence length="57" mass="6481">MMPLQVANYKIFIENQYRVGTFYPPLTAADRLHRPGCRRFPSKHLSISSGKISASLD</sequence>
<reference evidence="1" key="2">
    <citation type="journal article" date="2015" name="Data Brief">
        <title>Shoot transcriptome of the giant reed, Arundo donax.</title>
        <authorList>
            <person name="Barrero R.A."/>
            <person name="Guerrero F.D."/>
            <person name="Moolhuijzen P."/>
            <person name="Goolsby J.A."/>
            <person name="Tidwell J."/>
            <person name="Bellgard S.E."/>
            <person name="Bellgard M.I."/>
        </authorList>
    </citation>
    <scope>NUCLEOTIDE SEQUENCE</scope>
    <source>
        <tissue evidence="1">Shoot tissue taken approximately 20 cm above the soil surface</tissue>
    </source>
</reference>
<evidence type="ECO:0000313" key="1">
    <source>
        <dbReference type="EMBL" id="JAD96598.1"/>
    </source>
</evidence>
<organism evidence="1">
    <name type="scientific">Arundo donax</name>
    <name type="common">Giant reed</name>
    <name type="synonym">Donax arundinaceus</name>
    <dbReference type="NCBI Taxonomy" id="35708"/>
    <lineage>
        <taxon>Eukaryota</taxon>
        <taxon>Viridiplantae</taxon>
        <taxon>Streptophyta</taxon>
        <taxon>Embryophyta</taxon>
        <taxon>Tracheophyta</taxon>
        <taxon>Spermatophyta</taxon>
        <taxon>Magnoliopsida</taxon>
        <taxon>Liliopsida</taxon>
        <taxon>Poales</taxon>
        <taxon>Poaceae</taxon>
        <taxon>PACMAD clade</taxon>
        <taxon>Arundinoideae</taxon>
        <taxon>Arundineae</taxon>
        <taxon>Arundo</taxon>
    </lineage>
</organism>
<dbReference type="EMBL" id="GBRH01201297">
    <property type="protein sequence ID" value="JAD96598.1"/>
    <property type="molecule type" value="Transcribed_RNA"/>
</dbReference>
<proteinExistence type="predicted"/>
<reference evidence="1" key="1">
    <citation type="submission" date="2014-09" db="EMBL/GenBank/DDBJ databases">
        <authorList>
            <person name="Magalhaes I.L.F."/>
            <person name="Oliveira U."/>
            <person name="Santos F.R."/>
            <person name="Vidigal T.H.D.A."/>
            <person name="Brescovit A.D."/>
            <person name="Santos A.J."/>
        </authorList>
    </citation>
    <scope>NUCLEOTIDE SEQUENCE</scope>
    <source>
        <tissue evidence="1">Shoot tissue taken approximately 20 cm above the soil surface</tissue>
    </source>
</reference>
<protein>
    <submittedName>
        <fullName evidence="1">Uncharacterized protein</fullName>
    </submittedName>
</protein>
<accession>A0A0A9EC46</accession>
<name>A0A0A9EC46_ARUDO</name>
<dbReference type="AlphaFoldDB" id="A0A0A9EC46"/>